<organism evidence="4 5">
    <name type="scientific">Amycolatopsis pithecellobii</name>
    <dbReference type="NCBI Taxonomy" id="664692"/>
    <lineage>
        <taxon>Bacteria</taxon>
        <taxon>Bacillati</taxon>
        <taxon>Actinomycetota</taxon>
        <taxon>Actinomycetes</taxon>
        <taxon>Pseudonocardiales</taxon>
        <taxon>Pseudonocardiaceae</taxon>
        <taxon>Amycolatopsis</taxon>
    </lineage>
</organism>
<dbReference type="Proteomes" id="UP000440096">
    <property type="component" value="Unassembled WGS sequence"/>
</dbReference>
<dbReference type="AlphaFoldDB" id="A0A6N7Z124"/>
<evidence type="ECO:0000256" key="1">
    <source>
        <dbReference type="ARBA" id="ARBA00022676"/>
    </source>
</evidence>
<dbReference type="Gene3D" id="3.40.50.2000">
    <property type="entry name" value="Glycogen Phosphorylase B"/>
    <property type="match status" value="2"/>
</dbReference>
<dbReference type="Pfam" id="PF13579">
    <property type="entry name" value="Glyco_trans_4_4"/>
    <property type="match status" value="1"/>
</dbReference>
<keyword evidence="2 4" id="KW-0808">Transferase</keyword>
<gene>
    <name evidence="4" type="ORF">GKO32_29235</name>
</gene>
<dbReference type="PANTHER" id="PTHR45947:SF15">
    <property type="entry name" value="TEICHURONIC ACID BIOSYNTHESIS GLYCOSYLTRANSFERASE TUAC-RELATED"/>
    <property type="match status" value="1"/>
</dbReference>
<dbReference type="InterPro" id="IPR028098">
    <property type="entry name" value="Glyco_trans_4-like_N"/>
</dbReference>
<keyword evidence="5" id="KW-1185">Reference proteome</keyword>
<evidence type="ECO:0000256" key="2">
    <source>
        <dbReference type="ARBA" id="ARBA00022679"/>
    </source>
</evidence>
<dbReference type="SUPFAM" id="SSF53756">
    <property type="entry name" value="UDP-Glycosyltransferase/glycogen phosphorylase"/>
    <property type="match status" value="1"/>
</dbReference>
<dbReference type="PANTHER" id="PTHR45947">
    <property type="entry name" value="SULFOQUINOVOSYL TRANSFERASE SQD2"/>
    <property type="match status" value="1"/>
</dbReference>
<keyword evidence="1" id="KW-0328">Glycosyltransferase</keyword>
<dbReference type="GO" id="GO:0016757">
    <property type="term" value="F:glycosyltransferase activity"/>
    <property type="evidence" value="ECO:0007669"/>
    <property type="project" value="UniProtKB-KW"/>
</dbReference>
<comment type="caution">
    <text evidence="4">The sequence shown here is derived from an EMBL/GenBank/DDBJ whole genome shotgun (WGS) entry which is preliminary data.</text>
</comment>
<dbReference type="InterPro" id="IPR050194">
    <property type="entry name" value="Glycosyltransferase_grp1"/>
</dbReference>
<proteinExistence type="predicted"/>
<accession>A0A6N7Z124</accession>
<dbReference type="Pfam" id="PF13692">
    <property type="entry name" value="Glyco_trans_1_4"/>
    <property type="match status" value="1"/>
</dbReference>
<dbReference type="GO" id="GO:1901137">
    <property type="term" value="P:carbohydrate derivative biosynthetic process"/>
    <property type="evidence" value="ECO:0007669"/>
    <property type="project" value="UniProtKB-ARBA"/>
</dbReference>
<name>A0A6N7Z124_9PSEU</name>
<dbReference type="RefSeq" id="WP_154760133.1">
    <property type="nucleotide sequence ID" value="NZ_WMBA01000058.1"/>
</dbReference>
<evidence type="ECO:0000259" key="3">
    <source>
        <dbReference type="Pfam" id="PF13579"/>
    </source>
</evidence>
<protein>
    <submittedName>
        <fullName evidence="4">Glycosyltransferase</fullName>
    </submittedName>
</protein>
<dbReference type="OrthoDB" id="8555507at2"/>
<reference evidence="4 5" key="1">
    <citation type="submission" date="2019-11" db="EMBL/GenBank/DDBJ databases">
        <title>Draft genome of Amycolatopsis RM579.</title>
        <authorList>
            <person name="Duangmal K."/>
            <person name="Mingma R."/>
        </authorList>
    </citation>
    <scope>NUCLEOTIDE SEQUENCE [LARGE SCALE GENOMIC DNA]</scope>
    <source>
        <strain evidence="4 5">RM579</strain>
    </source>
</reference>
<sequence length="354" mass="37719">MTVTVVHIMGTLNRGGAESVALELCRHIPATEVRQRFLVLGGHEGSLAPRFRAAGATVDSCPVRPMVTFVPRLWSWLRAAHPDIVLSHVSLSSGMMLAVAALAGVPARIARLHSEGDGRPGTVIRVVQRAVMRMALRHCATAVLGVTDAALAFSAPPRGDRRYRVLPNGVDTGRFAVPAEPPAHPIFVHIGRCAPEKNRAFLLPVHTEACRLRPDTELVVAGPGGCTDLGSMAADSPLIRLNGEIEHVEKVLAEGSVLLLPSLREGLPGVVLEALATGVPVLASDLPGLRALSRQLGGITLLSLAAGPQVWARTALGLAEMPAAERQRIGAGLRRSPFALDRNTESWRQLWTTR</sequence>
<evidence type="ECO:0000313" key="4">
    <source>
        <dbReference type="EMBL" id="MTD58032.1"/>
    </source>
</evidence>
<evidence type="ECO:0000313" key="5">
    <source>
        <dbReference type="Proteomes" id="UP000440096"/>
    </source>
</evidence>
<dbReference type="EMBL" id="WMBA01000058">
    <property type="protein sequence ID" value="MTD58032.1"/>
    <property type="molecule type" value="Genomic_DNA"/>
</dbReference>
<feature type="domain" description="Glycosyltransferase subfamily 4-like N-terminal" evidence="3">
    <location>
        <begin position="15"/>
        <end position="169"/>
    </location>
</feature>